<comment type="catalytic activity">
    <reaction evidence="6">
        <text>[protein]-dithiol + NADP(+) = [protein]-disulfide + NADPH + H(+)</text>
        <dbReference type="Rhea" id="RHEA:18753"/>
        <dbReference type="Rhea" id="RHEA-COMP:10593"/>
        <dbReference type="Rhea" id="RHEA-COMP:10594"/>
        <dbReference type="ChEBI" id="CHEBI:15378"/>
        <dbReference type="ChEBI" id="CHEBI:29950"/>
        <dbReference type="ChEBI" id="CHEBI:50058"/>
        <dbReference type="ChEBI" id="CHEBI:57783"/>
        <dbReference type="ChEBI" id="CHEBI:58349"/>
        <dbReference type="EC" id="1.8.1.8"/>
    </reaction>
</comment>
<protein>
    <recommendedName>
        <fullName evidence="1">protein-disulfide reductase</fullName>
        <ecNumber evidence="1">1.8.1.8</ecNumber>
    </recommendedName>
</protein>
<dbReference type="SUPFAM" id="SSF52833">
    <property type="entry name" value="Thioredoxin-like"/>
    <property type="match status" value="2"/>
</dbReference>
<accession>A0AA88D2P0</accession>
<proteinExistence type="predicted"/>
<dbReference type="EMBL" id="BTGU01000013">
    <property type="protein sequence ID" value="GMN42010.1"/>
    <property type="molecule type" value="Genomic_DNA"/>
</dbReference>
<dbReference type="PANTHER" id="PTHR13871">
    <property type="entry name" value="THIOREDOXIN"/>
    <property type="match status" value="1"/>
</dbReference>
<evidence type="ECO:0000256" key="2">
    <source>
        <dbReference type="ARBA" id="ARBA00022737"/>
    </source>
</evidence>
<dbReference type="Pfam" id="PF13905">
    <property type="entry name" value="Thioredoxin_8"/>
    <property type="match status" value="2"/>
</dbReference>
<organism evidence="8 9">
    <name type="scientific">Ficus carica</name>
    <name type="common">Common fig</name>
    <dbReference type="NCBI Taxonomy" id="3494"/>
    <lineage>
        <taxon>Eukaryota</taxon>
        <taxon>Viridiplantae</taxon>
        <taxon>Streptophyta</taxon>
        <taxon>Embryophyta</taxon>
        <taxon>Tracheophyta</taxon>
        <taxon>Spermatophyta</taxon>
        <taxon>Magnoliopsida</taxon>
        <taxon>eudicotyledons</taxon>
        <taxon>Gunneridae</taxon>
        <taxon>Pentapetalae</taxon>
        <taxon>rosids</taxon>
        <taxon>fabids</taxon>
        <taxon>Rosales</taxon>
        <taxon>Moraceae</taxon>
        <taxon>Ficeae</taxon>
        <taxon>Ficus</taxon>
    </lineage>
</organism>
<keyword evidence="4" id="KW-0520">NAD</keyword>
<dbReference type="AlphaFoldDB" id="A0AA88D2P0"/>
<reference evidence="8" key="1">
    <citation type="submission" date="2023-07" db="EMBL/GenBank/DDBJ databases">
        <title>draft genome sequence of fig (Ficus carica).</title>
        <authorList>
            <person name="Takahashi T."/>
            <person name="Nishimura K."/>
        </authorList>
    </citation>
    <scope>NUCLEOTIDE SEQUENCE</scope>
</reference>
<sequence>MADCYVYDESTYDLSVLFSSDQRDFLIRDNGDQVKISSLVGKIVGIYFNSSFGDYYGHCTSRLVEIYEELAVSKGDFEVVFVSLDDSNENFNSFFAKMPWLAIPFGETKDIMKRLGKTLRVWAPLLIIDSDGKIATVDGITLVLERFGVDAYPFTRERFNFLKQEVEIAKRNQSLSSLLVSRSRDFLLSCHGNYQVPVSELVGKTVGLYVSDSRTDSPRREFNTLLLWVYNKLKEKGEKFEVVFISRDKHIEDFEQGLESMPWLALPYNDNIIRKLLHYFDIRKEFAAKLVIIGPDGNTLTCDAVDLIEEHGIDAYPFTLEKLDELEKA</sequence>
<evidence type="ECO:0000256" key="5">
    <source>
        <dbReference type="ARBA" id="ARBA00047388"/>
    </source>
</evidence>
<name>A0AA88D2P0_FICCA</name>
<dbReference type="InterPro" id="IPR012336">
    <property type="entry name" value="Thioredoxin-like_fold"/>
</dbReference>
<keyword evidence="2" id="KW-0677">Repeat</keyword>
<dbReference type="InterPro" id="IPR036249">
    <property type="entry name" value="Thioredoxin-like_sf"/>
</dbReference>
<comment type="caution">
    <text evidence="8">The sequence shown here is derived from an EMBL/GenBank/DDBJ whole genome shotgun (WGS) entry which is preliminary data.</text>
</comment>
<dbReference type="Proteomes" id="UP001187192">
    <property type="component" value="Unassembled WGS sequence"/>
</dbReference>
<gene>
    <name evidence="8" type="ORF">TIFTF001_011222</name>
</gene>
<evidence type="ECO:0000256" key="1">
    <source>
        <dbReference type="ARBA" id="ARBA00012612"/>
    </source>
</evidence>
<evidence type="ECO:0000256" key="6">
    <source>
        <dbReference type="ARBA" id="ARBA00047804"/>
    </source>
</evidence>
<evidence type="ECO:0000313" key="8">
    <source>
        <dbReference type="EMBL" id="GMN42010.1"/>
    </source>
</evidence>
<evidence type="ECO:0000256" key="4">
    <source>
        <dbReference type="ARBA" id="ARBA00023027"/>
    </source>
</evidence>
<feature type="domain" description="Thioredoxin-like fold" evidence="7">
    <location>
        <begin position="203"/>
        <end position="298"/>
    </location>
</feature>
<evidence type="ECO:0000313" key="9">
    <source>
        <dbReference type="Proteomes" id="UP001187192"/>
    </source>
</evidence>
<evidence type="ECO:0000256" key="3">
    <source>
        <dbReference type="ARBA" id="ARBA00023002"/>
    </source>
</evidence>
<feature type="domain" description="Thioredoxin-like fold" evidence="7">
    <location>
        <begin position="41"/>
        <end position="134"/>
    </location>
</feature>
<keyword evidence="3" id="KW-0560">Oxidoreductase</keyword>
<keyword evidence="9" id="KW-1185">Reference proteome</keyword>
<comment type="catalytic activity">
    <reaction evidence="5">
        <text>[protein]-dithiol + NAD(+) = [protein]-disulfide + NADH + H(+)</text>
        <dbReference type="Rhea" id="RHEA:18749"/>
        <dbReference type="Rhea" id="RHEA-COMP:10593"/>
        <dbReference type="Rhea" id="RHEA-COMP:10594"/>
        <dbReference type="ChEBI" id="CHEBI:15378"/>
        <dbReference type="ChEBI" id="CHEBI:29950"/>
        <dbReference type="ChEBI" id="CHEBI:50058"/>
        <dbReference type="ChEBI" id="CHEBI:57540"/>
        <dbReference type="ChEBI" id="CHEBI:57945"/>
        <dbReference type="EC" id="1.8.1.8"/>
    </reaction>
</comment>
<dbReference type="PANTHER" id="PTHR13871:SF96">
    <property type="entry name" value="THIOREDOXIN DOMAIN-CONTAINING PROTEIN"/>
    <property type="match status" value="1"/>
</dbReference>
<dbReference type="InterPro" id="IPR052259">
    <property type="entry name" value="Nucleoredoxin-like"/>
</dbReference>
<evidence type="ECO:0000259" key="7">
    <source>
        <dbReference type="Pfam" id="PF13905"/>
    </source>
</evidence>
<dbReference type="GO" id="GO:0047134">
    <property type="term" value="F:protein-disulfide reductase [NAD(P)H] activity"/>
    <property type="evidence" value="ECO:0007669"/>
    <property type="project" value="UniProtKB-EC"/>
</dbReference>
<feature type="non-terminal residue" evidence="8">
    <location>
        <position position="1"/>
    </location>
</feature>
<dbReference type="Gene3D" id="3.40.30.10">
    <property type="entry name" value="Glutaredoxin"/>
    <property type="match status" value="2"/>
</dbReference>
<dbReference type="EC" id="1.8.1.8" evidence="1"/>